<keyword evidence="4" id="KW-1185">Reference proteome</keyword>
<feature type="compositionally biased region" description="Low complexity" evidence="1">
    <location>
        <begin position="23"/>
        <end position="41"/>
    </location>
</feature>
<reference evidence="4" key="1">
    <citation type="journal article" date="2015" name="Nat. Plants">
        <title>Genome expansion of Arabis alpina linked with retrotransposition and reduced symmetric DNA methylation.</title>
        <authorList>
            <person name="Willing E.M."/>
            <person name="Rawat V."/>
            <person name="Mandakova T."/>
            <person name="Maumus F."/>
            <person name="James G.V."/>
            <person name="Nordstroem K.J."/>
            <person name="Becker C."/>
            <person name="Warthmann N."/>
            <person name="Chica C."/>
            <person name="Szarzynska B."/>
            <person name="Zytnicki M."/>
            <person name="Albani M.C."/>
            <person name="Kiefer C."/>
            <person name="Bergonzi S."/>
            <person name="Castaings L."/>
            <person name="Mateos J.L."/>
            <person name="Berns M.C."/>
            <person name="Bujdoso N."/>
            <person name="Piofczyk T."/>
            <person name="de Lorenzo L."/>
            <person name="Barrero-Sicilia C."/>
            <person name="Mateos I."/>
            <person name="Piednoel M."/>
            <person name="Hagmann J."/>
            <person name="Chen-Min-Tao R."/>
            <person name="Iglesias-Fernandez R."/>
            <person name="Schuster S.C."/>
            <person name="Alonso-Blanco C."/>
            <person name="Roudier F."/>
            <person name="Carbonero P."/>
            <person name="Paz-Ares J."/>
            <person name="Davis S.J."/>
            <person name="Pecinka A."/>
            <person name="Quesneville H."/>
            <person name="Colot V."/>
            <person name="Lysak M.A."/>
            <person name="Weigel D."/>
            <person name="Coupland G."/>
            <person name="Schneeberger K."/>
        </authorList>
    </citation>
    <scope>NUCLEOTIDE SEQUENCE [LARGE SCALE GENOMIC DNA]</scope>
    <source>
        <strain evidence="4">cv. Pajares</strain>
    </source>
</reference>
<feature type="domain" description="CCHC-type" evidence="2">
    <location>
        <begin position="360"/>
        <end position="376"/>
    </location>
</feature>
<dbReference type="AlphaFoldDB" id="A0A087HLZ4"/>
<feature type="domain" description="CCHC-type" evidence="2">
    <location>
        <begin position="340"/>
        <end position="356"/>
    </location>
</feature>
<dbReference type="eggNOG" id="KOG1075">
    <property type="taxonomic scope" value="Eukaryota"/>
</dbReference>
<evidence type="ECO:0000259" key="2">
    <source>
        <dbReference type="SMART" id="SM00343"/>
    </source>
</evidence>
<name>A0A087HLZ4_ARAAL</name>
<protein>
    <recommendedName>
        <fullName evidence="2">CCHC-type domain-containing protein</fullName>
    </recommendedName>
</protein>
<dbReference type="PANTHER" id="PTHR31286:SF55">
    <property type="entry name" value="DUF4283 DOMAIN-CONTAINING PROTEIN"/>
    <property type="match status" value="1"/>
</dbReference>
<dbReference type="InterPro" id="IPR040256">
    <property type="entry name" value="At4g02000-like"/>
</dbReference>
<dbReference type="Gene3D" id="4.10.60.10">
    <property type="entry name" value="Zinc finger, CCHC-type"/>
    <property type="match status" value="1"/>
</dbReference>
<feature type="region of interest" description="Disordered" evidence="1">
    <location>
        <begin position="1"/>
        <end position="69"/>
    </location>
</feature>
<dbReference type="SMART" id="SM00343">
    <property type="entry name" value="ZnF_C2HC"/>
    <property type="match status" value="2"/>
</dbReference>
<dbReference type="GO" id="GO:0008270">
    <property type="term" value="F:zinc ion binding"/>
    <property type="evidence" value="ECO:0007669"/>
    <property type="project" value="InterPro"/>
</dbReference>
<dbReference type="InterPro" id="IPR025558">
    <property type="entry name" value="DUF4283"/>
</dbReference>
<dbReference type="SUPFAM" id="SSF57756">
    <property type="entry name" value="Retrovirus zinc finger-like domains"/>
    <property type="match status" value="1"/>
</dbReference>
<feature type="compositionally biased region" description="Low complexity" evidence="1">
    <location>
        <begin position="99"/>
        <end position="109"/>
    </location>
</feature>
<dbReference type="EMBL" id="CM002869">
    <property type="protein sequence ID" value="KFK43146.1"/>
    <property type="molecule type" value="Genomic_DNA"/>
</dbReference>
<gene>
    <name evidence="3" type="ordered locus">AALP_Aa1g085800</name>
</gene>
<dbReference type="InterPro" id="IPR036875">
    <property type="entry name" value="Znf_CCHC_sf"/>
</dbReference>
<proteinExistence type="predicted"/>
<evidence type="ECO:0000256" key="1">
    <source>
        <dbReference type="SAM" id="MobiDB-lite"/>
    </source>
</evidence>
<feature type="non-terminal residue" evidence="3">
    <location>
        <position position="438"/>
    </location>
</feature>
<accession>A0A087HLZ4</accession>
<feature type="compositionally biased region" description="Polar residues" evidence="1">
    <location>
        <begin position="118"/>
        <end position="127"/>
    </location>
</feature>
<feature type="compositionally biased region" description="Pro residues" evidence="1">
    <location>
        <begin position="384"/>
        <end position="394"/>
    </location>
</feature>
<feature type="region of interest" description="Disordered" evidence="1">
    <location>
        <begin position="99"/>
        <end position="127"/>
    </location>
</feature>
<dbReference type="Proteomes" id="UP000029120">
    <property type="component" value="Chromosome 1"/>
</dbReference>
<feature type="region of interest" description="Disordered" evidence="1">
    <location>
        <begin position="368"/>
        <end position="438"/>
    </location>
</feature>
<dbReference type="Pfam" id="PF14111">
    <property type="entry name" value="DUF4283"/>
    <property type="match status" value="1"/>
</dbReference>
<dbReference type="Gramene" id="KFK43146">
    <property type="protein sequence ID" value="KFK43146"/>
    <property type="gene ID" value="AALP_AA1G085800"/>
</dbReference>
<dbReference type="OMA" id="PCPATRK"/>
<sequence>MTKKKKKSPPRKLPIDPLSTGDPPISRNSSSPNSSSGPNPNLELGAVAMPQAVTISPSPPLSEASPQAAPVTQDPKVTVLASSVLPLAAVVTTNLSYSGAQADSSASGSHVQEPEASSAPNVSPKTSWSELVQGSSVKMQKKGAPFVLDSGEMCVVIPNEVIKLNLQRWDFFILCQFHGNLPSHGALHAIFNGIWSNKLRDITVSKLGPKTVLIRVPCPATRKRILSQALWHIEGQTMFVADYSPGLTLTMPSLDEVPVWLEFRGVPPHFYSSEGLEYVASILGNPQYCHPSTLSMTNLESAKVLTIIDPAKPIPEALNVQFETGERARVEVFCPWLPPICSFCNQVGHSIRRCPTAPITCQTCASSSHLPSDCPRSKKQAPPKVVPKPNPPKLPVLGDVEKTLPKAKKSKKGELGRRNLPLLIKEPVQEIPEGSRTE</sequence>
<dbReference type="GO" id="GO:0003676">
    <property type="term" value="F:nucleic acid binding"/>
    <property type="evidence" value="ECO:0007669"/>
    <property type="project" value="InterPro"/>
</dbReference>
<evidence type="ECO:0000313" key="4">
    <source>
        <dbReference type="Proteomes" id="UP000029120"/>
    </source>
</evidence>
<organism evidence="3 4">
    <name type="scientific">Arabis alpina</name>
    <name type="common">Alpine rock-cress</name>
    <dbReference type="NCBI Taxonomy" id="50452"/>
    <lineage>
        <taxon>Eukaryota</taxon>
        <taxon>Viridiplantae</taxon>
        <taxon>Streptophyta</taxon>
        <taxon>Embryophyta</taxon>
        <taxon>Tracheophyta</taxon>
        <taxon>Spermatophyta</taxon>
        <taxon>Magnoliopsida</taxon>
        <taxon>eudicotyledons</taxon>
        <taxon>Gunneridae</taxon>
        <taxon>Pentapetalae</taxon>
        <taxon>rosids</taxon>
        <taxon>malvids</taxon>
        <taxon>Brassicales</taxon>
        <taxon>Brassicaceae</taxon>
        <taxon>Arabideae</taxon>
        <taxon>Arabis</taxon>
    </lineage>
</organism>
<dbReference type="PANTHER" id="PTHR31286">
    <property type="entry name" value="GLYCINE-RICH CELL WALL STRUCTURAL PROTEIN 1.8-LIKE"/>
    <property type="match status" value="1"/>
</dbReference>
<dbReference type="OrthoDB" id="1110908at2759"/>
<evidence type="ECO:0000313" key="3">
    <source>
        <dbReference type="EMBL" id="KFK43146.1"/>
    </source>
</evidence>
<feature type="compositionally biased region" description="Basic residues" evidence="1">
    <location>
        <begin position="1"/>
        <end position="10"/>
    </location>
</feature>
<dbReference type="InterPro" id="IPR001878">
    <property type="entry name" value="Znf_CCHC"/>
</dbReference>